<dbReference type="Proteomes" id="UP000254968">
    <property type="component" value="Unassembled WGS sequence"/>
</dbReference>
<dbReference type="Gene3D" id="3.40.640.10">
    <property type="entry name" value="Type I PLP-dependent aspartate aminotransferase-like (Major domain)"/>
    <property type="match status" value="1"/>
</dbReference>
<keyword evidence="5" id="KW-1185">Reference proteome</keyword>
<protein>
    <submittedName>
        <fullName evidence="4">Allinase</fullName>
    </submittedName>
</protein>
<sequence length="539" mass="60852">MFRKNLLKIAFANYVYKLITPVGLKLNMSLLLTFFLIQSSNAFEPLVYMRPNETPMFTELYQRYGLLNPPALHVFDSAIYLGQPGEKGPLVIPSSEVFFNEVDKTLRAYHERIGNQELFLDPKETKPIFCPSNGSLQMIFGLVYAIAMTEPEKQFLFVEKIPFYSFHEHAISYRPYPNARFQGFNSPSEIKLNPGETLVEFVTSPNNPDGTFRQPYTQANIIIADFVFASPSYGSDGTGYIKDNIAWLSKARNEGKHVFAFNSVSKALGKPGYRLGYTWFPMSDAYANSIFHNFFSYIWRLTVGGSTPGTAEALNLVSALLALPDAGQALRTDAFKTIVKRHDLVKTELLKRYPGTEVTSIPGSPTLFAKLHSSDIPKMTGEDILYKDINVAVDNGNTMGATDDFIRINLCGYSGDLAEFLNRLAKSQKYQENELLVSSANHCTHTTIHGRDIPHYVVNPNDCNIDIDARDADVKITLPKFINFQRSNLISIRKIDDSNHVITVQADKLTTTIKNKDEQLQVQWKQPFFLNGQWQTVRP</sequence>
<dbReference type="AlphaFoldDB" id="A0A378HZ18"/>
<dbReference type="EMBL" id="UGNV01000001">
    <property type="protein sequence ID" value="STX27983.1"/>
    <property type="molecule type" value="Genomic_DNA"/>
</dbReference>
<dbReference type="PANTHER" id="PTHR43795:SF20">
    <property type="entry name" value="TRYPTOPHAN AMINOTRANSFERASE-RELATED PROTEIN 3"/>
    <property type="match status" value="1"/>
</dbReference>
<proteinExistence type="inferred from homology"/>
<dbReference type="InterPro" id="IPR015422">
    <property type="entry name" value="PyrdxlP-dep_Trfase_small"/>
</dbReference>
<organism evidence="4 5">
    <name type="scientific">Legionella beliardensis</name>
    <dbReference type="NCBI Taxonomy" id="91822"/>
    <lineage>
        <taxon>Bacteria</taxon>
        <taxon>Pseudomonadati</taxon>
        <taxon>Pseudomonadota</taxon>
        <taxon>Gammaproteobacteria</taxon>
        <taxon>Legionellales</taxon>
        <taxon>Legionellaceae</taxon>
        <taxon>Legionella</taxon>
    </lineage>
</organism>
<keyword evidence="2" id="KW-0663">Pyridoxal phosphate</keyword>
<dbReference type="InterPro" id="IPR006948">
    <property type="entry name" value="Alliinase_C"/>
</dbReference>
<evidence type="ECO:0000256" key="1">
    <source>
        <dbReference type="ARBA" id="ARBA00006312"/>
    </source>
</evidence>
<evidence type="ECO:0000256" key="2">
    <source>
        <dbReference type="ARBA" id="ARBA00022898"/>
    </source>
</evidence>
<evidence type="ECO:0000313" key="4">
    <source>
        <dbReference type="EMBL" id="STX27983.1"/>
    </source>
</evidence>
<gene>
    <name evidence="4" type="ORF">NCTC13315_00505</name>
</gene>
<evidence type="ECO:0000313" key="5">
    <source>
        <dbReference type="Proteomes" id="UP000254968"/>
    </source>
</evidence>
<dbReference type="Gene3D" id="3.90.1150.10">
    <property type="entry name" value="Aspartate Aminotransferase, domain 1"/>
    <property type="match status" value="1"/>
</dbReference>
<feature type="domain" description="Alliinase C-terminal" evidence="3">
    <location>
        <begin position="100"/>
        <end position="322"/>
    </location>
</feature>
<dbReference type="GO" id="GO:0008483">
    <property type="term" value="F:transaminase activity"/>
    <property type="evidence" value="ECO:0007669"/>
    <property type="project" value="TreeGrafter"/>
</dbReference>
<comment type="similarity">
    <text evidence="1">Belongs to the alliinase family.</text>
</comment>
<dbReference type="RefSeq" id="WP_115301766.1">
    <property type="nucleotide sequence ID" value="NZ_CAAAHO010000006.1"/>
</dbReference>
<dbReference type="InterPro" id="IPR050478">
    <property type="entry name" value="Ethylene_sulfur-biosynth"/>
</dbReference>
<reference evidence="4 5" key="1">
    <citation type="submission" date="2018-06" db="EMBL/GenBank/DDBJ databases">
        <authorList>
            <consortium name="Pathogen Informatics"/>
            <person name="Doyle S."/>
        </authorList>
    </citation>
    <scope>NUCLEOTIDE SEQUENCE [LARGE SCALE GENOMIC DNA]</scope>
    <source>
        <strain evidence="4 5">NCTC13315</strain>
    </source>
</reference>
<dbReference type="Pfam" id="PF04864">
    <property type="entry name" value="Alliinase_C"/>
    <property type="match status" value="1"/>
</dbReference>
<dbReference type="GO" id="GO:0006520">
    <property type="term" value="P:amino acid metabolic process"/>
    <property type="evidence" value="ECO:0007669"/>
    <property type="project" value="TreeGrafter"/>
</dbReference>
<accession>A0A378HZ18</accession>
<dbReference type="SUPFAM" id="SSF53383">
    <property type="entry name" value="PLP-dependent transferases"/>
    <property type="match status" value="1"/>
</dbReference>
<dbReference type="PANTHER" id="PTHR43795">
    <property type="entry name" value="BIFUNCTIONAL ASPARTATE AMINOTRANSFERASE AND GLUTAMATE/ASPARTATE-PREPHENATE AMINOTRANSFERASE-RELATED"/>
    <property type="match status" value="1"/>
</dbReference>
<dbReference type="OrthoDB" id="5631459at2"/>
<name>A0A378HZ18_9GAMM</name>
<dbReference type="GO" id="GO:0016846">
    <property type="term" value="F:carbon-sulfur lyase activity"/>
    <property type="evidence" value="ECO:0007669"/>
    <property type="project" value="InterPro"/>
</dbReference>
<dbReference type="InterPro" id="IPR015421">
    <property type="entry name" value="PyrdxlP-dep_Trfase_major"/>
</dbReference>
<evidence type="ECO:0000259" key="3">
    <source>
        <dbReference type="Pfam" id="PF04864"/>
    </source>
</evidence>
<dbReference type="InterPro" id="IPR015424">
    <property type="entry name" value="PyrdxlP-dep_Trfase"/>
</dbReference>